<protein>
    <recommendedName>
        <fullName evidence="5">Cyclin-dependent kinase 2 homolog</fullName>
    </recommendedName>
    <alternativeName>
        <fullName evidence="6">Cell division control protein 2 homolog</fullName>
    </alternativeName>
    <alternativeName>
        <fullName evidence="7">cdc2-related kinase 2</fullName>
    </alternativeName>
</protein>
<gene>
    <name evidence="9" type="ORF">CHUDEA7_4850</name>
    <name evidence="10" type="ORF">GY17_00002370</name>
</gene>
<evidence type="ECO:0000256" key="2">
    <source>
        <dbReference type="ARBA" id="ARBA00022741"/>
    </source>
</evidence>
<proteinExistence type="inferred from homology"/>
<keyword evidence="10" id="KW-0418">Kinase</keyword>
<reference evidence="10 11" key="3">
    <citation type="submission" date="2017-10" db="EMBL/GenBank/DDBJ databases">
        <title>Consistent, comparative and evidence-based genome annotation and re-annotation for the closely-related species, Cryptosporidium parvum, C. hominis and C. tyzzeri.</title>
        <authorList>
            <person name="Baptista R.P."/>
            <person name="Li Y."/>
            <person name="Sateriale A."/>
            <person name="Striepen B."/>
            <person name="Kissinger J.C."/>
        </authorList>
    </citation>
    <scope>NUCLEOTIDE SEQUENCE [LARGE SCALE GENOMIC DNA]</scope>
    <source>
        <strain evidence="10">30976</strain>
    </source>
</reference>
<dbReference type="VEuPathDB" id="CryptoDB:Chro.70540"/>
<dbReference type="VEuPathDB" id="CryptoDB:ChTU502y2012_407g2400"/>
<evidence type="ECO:0000259" key="8">
    <source>
        <dbReference type="PROSITE" id="PS50011"/>
    </source>
</evidence>
<evidence type="ECO:0000313" key="10">
    <source>
        <dbReference type="EMBL" id="PPS95647.1"/>
    </source>
</evidence>
<dbReference type="InterPro" id="IPR008271">
    <property type="entry name" value="Ser/Thr_kinase_AS"/>
</dbReference>
<name>A0A0S4TJA2_CRYHO</name>
<dbReference type="InterPro" id="IPR000719">
    <property type="entry name" value="Prot_kinase_dom"/>
</dbReference>
<dbReference type="PANTHER" id="PTHR24056">
    <property type="entry name" value="CELL DIVISION PROTEIN KINASE"/>
    <property type="match status" value="1"/>
</dbReference>
<comment type="subunit">
    <text evidence="4">May form a complex composed of at least the catalytic subunit CRK2 and a cyclin.</text>
</comment>
<dbReference type="InterPro" id="IPR011009">
    <property type="entry name" value="Kinase-like_dom_sf"/>
</dbReference>
<evidence type="ECO:0000256" key="7">
    <source>
        <dbReference type="ARBA" id="ARBA00042858"/>
    </source>
</evidence>
<accession>A0A0S4TJA2</accession>
<evidence type="ECO:0000256" key="1">
    <source>
        <dbReference type="ARBA" id="ARBA00006485"/>
    </source>
</evidence>
<dbReference type="InterPro" id="IPR050108">
    <property type="entry name" value="CDK"/>
</dbReference>
<dbReference type="PROSITE" id="PS00108">
    <property type="entry name" value="PROTEIN_KINASE_ST"/>
    <property type="match status" value="1"/>
</dbReference>
<keyword evidence="3" id="KW-0067">ATP-binding</keyword>
<dbReference type="Gene3D" id="3.30.200.20">
    <property type="entry name" value="Phosphorylase Kinase, domain 1"/>
    <property type="match status" value="1"/>
</dbReference>
<evidence type="ECO:0000256" key="3">
    <source>
        <dbReference type="ARBA" id="ARBA00022840"/>
    </source>
</evidence>
<dbReference type="EMBL" id="JTAI01000006">
    <property type="protein sequence ID" value="PPS95647.1"/>
    <property type="molecule type" value="Genomic_DNA"/>
</dbReference>
<dbReference type="PROSITE" id="PS50011">
    <property type="entry name" value="PROTEIN_KINASE_DOM"/>
    <property type="match status" value="1"/>
</dbReference>
<evidence type="ECO:0000313" key="11">
    <source>
        <dbReference type="Proteomes" id="UP001429100"/>
    </source>
</evidence>
<dbReference type="Gene3D" id="1.10.510.10">
    <property type="entry name" value="Transferase(Phosphotransferase) domain 1"/>
    <property type="match status" value="1"/>
</dbReference>
<dbReference type="Proteomes" id="UP001429100">
    <property type="component" value="Unassembled WGS sequence"/>
</dbReference>
<dbReference type="EMBL" id="LN877953">
    <property type="protein sequence ID" value="CUV07474.1"/>
    <property type="molecule type" value="Genomic_DNA"/>
</dbReference>
<dbReference type="Proteomes" id="UP000199752">
    <property type="component" value="Chromosome 7"/>
</dbReference>
<evidence type="ECO:0000313" key="9">
    <source>
        <dbReference type="EMBL" id="CUV07474.1"/>
    </source>
</evidence>
<dbReference type="OrthoDB" id="248923at2759"/>
<sequence length="286" mass="32158">MDLFIGGGTFGTVKLLRDSGSGKLIVNKTANSVEKNDDLKREEALLRKIGGKYVVETYGSFMNENGLFTIILEYFPADLRKIILQGEANNFFMKKKILFGILKGIDYIHSLKIAHNDLKPENILVSKDFNIKICDFGMATETNNKIIECNKILTNLKYKSPERLLGTRNSNDLFASDMWSFGCIALELLTGKAFFNGKNEIDQLFGIFRLVGTPLGTSLDYLKSLPSISESGLVLPIFKTNWDLAKLINKEDKAFFELIISSLNPSSTERITAKQALRLEIFLDFL</sequence>
<reference evidence="10 11" key="1">
    <citation type="submission" date="2014-11" db="EMBL/GenBank/DDBJ databases">
        <title>Comparative genomic analysis of Cryptosporidium hominis reveals occurrence of genetic recombination in virulent subtypes.</title>
        <authorList>
            <person name="Guo Y."/>
            <person name="Tang K."/>
            <person name="Frace M."/>
            <person name="Li N."/>
            <person name="Roellig D.M."/>
            <person name="Sammons S."/>
            <person name="Knipe K."/>
            <person name="Rowe L."/>
            <person name="Feng Y."/>
            <person name="Xiao L."/>
        </authorList>
    </citation>
    <scope>NUCLEOTIDE SEQUENCE [LARGE SCALE GENOMIC DNA]</scope>
    <source>
        <strain evidence="10">30976</strain>
    </source>
</reference>
<dbReference type="GO" id="GO:0005634">
    <property type="term" value="C:nucleus"/>
    <property type="evidence" value="ECO:0007669"/>
    <property type="project" value="TreeGrafter"/>
</dbReference>
<organism evidence="9">
    <name type="scientific">Cryptosporidium hominis</name>
    <dbReference type="NCBI Taxonomy" id="237895"/>
    <lineage>
        <taxon>Eukaryota</taxon>
        <taxon>Sar</taxon>
        <taxon>Alveolata</taxon>
        <taxon>Apicomplexa</taxon>
        <taxon>Conoidasida</taxon>
        <taxon>Coccidia</taxon>
        <taxon>Eucoccidiorida</taxon>
        <taxon>Eimeriorina</taxon>
        <taxon>Cryptosporidiidae</taxon>
        <taxon>Cryptosporidium</taxon>
    </lineage>
</organism>
<evidence type="ECO:0000256" key="5">
    <source>
        <dbReference type="ARBA" id="ARBA00039612"/>
    </source>
</evidence>
<dbReference type="SMART" id="SM00220">
    <property type="entry name" value="S_TKc"/>
    <property type="match status" value="1"/>
</dbReference>
<dbReference type="Pfam" id="PF00069">
    <property type="entry name" value="Pkinase"/>
    <property type="match status" value="1"/>
</dbReference>
<feature type="domain" description="Protein kinase" evidence="8">
    <location>
        <begin position="1"/>
        <end position="283"/>
    </location>
</feature>
<dbReference type="VEuPathDB" id="CryptoDB:CHUDEA7_4850"/>
<keyword evidence="10" id="KW-0808">Transferase</keyword>
<comment type="similarity">
    <text evidence="1">Belongs to the protein kinase superfamily. CMGC Ser/Thr protein kinase family. CDC2/CDKX subfamily.</text>
</comment>
<dbReference type="GO" id="GO:0005524">
    <property type="term" value="F:ATP binding"/>
    <property type="evidence" value="ECO:0007669"/>
    <property type="project" value="UniProtKB-KW"/>
</dbReference>
<dbReference type="SUPFAM" id="SSF56112">
    <property type="entry name" value="Protein kinase-like (PK-like)"/>
    <property type="match status" value="1"/>
</dbReference>
<evidence type="ECO:0000256" key="6">
    <source>
        <dbReference type="ARBA" id="ARBA00041902"/>
    </source>
</evidence>
<reference evidence="9" key="2">
    <citation type="submission" date="2015-08" db="EMBL/GenBank/DDBJ databases">
        <authorList>
            <person name="Babu N.S."/>
            <person name="Beckwith C.J."/>
            <person name="Beseler K.G."/>
            <person name="Brison A."/>
            <person name="Carone J.V."/>
            <person name="Caskin T.P."/>
            <person name="Diamond M."/>
            <person name="Durham M.E."/>
            <person name="Foxe J.M."/>
            <person name="Go M."/>
            <person name="Henderson B.A."/>
            <person name="Jones I.B."/>
            <person name="McGettigan J.A."/>
            <person name="Micheletti S.J."/>
            <person name="Nasrallah M.E."/>
            <person name="Ortiz D."/>
            <person name="Piller C.R."/>
            <person name="Privatt S.R."/>
            <person name="Schneider S.L."/>
            <person name="Sharp S."/>
            <person name="Smith T.C."/>
            <person name="Stanton J.D."/>
            <person name="Ullery H.E."/>
            <person name="Wilson R.J."/>
            <person name="Serrano M.G."/>
            <person name="Buck G."/>
            <person name="Lee V."/>
            <person name="Wang Y."/>
            <person name="Carvalho R."/>
            <person name="Voegtly L."/>
            <person name="Shi R."/>
            <person name="Duckworth R."/>
            <person name="Johnson A."/>
            <person name="Loviza R."/>
            <person name="Walstead R."/>
            <person name="Shah Z."/>
            <person name="Kiflezghi M."/>
            <person name="Wade K."/>
            <person name="Ball S.L."/>
            <person name="Bradley K.W."/>
            <person name="Asai D.J."/>
            <person name="Bowman C.A."/>
            <person name="Russell D.A."/>
            <person name="Pope W.H."/>
            <person name="Jacobs-Sera D."/>
            <person name="Hendrix R.W."/>
            <person name="Hatfull G.F."/>
        </authorList>
    </citation>
    <scope>NUCLEOTIDE SEQUENCE [LARGE SCALE GENOMIC DNA]</scope>
</reference>
<dbReference type="GO" id="GO:0004674">
    <property type="term" value="F:protein serine/threonine kinase activity"/>
    <property type="evidence" value="ECO:0007669"/>
    <property type="project" value="TreeGrafter"/>
</dbReference>
<evidence type="ECO:0000256" key="4">
    <source>
        <dbReference type="ARBA" id="ARBA00038543"/>
    </source>
</evidence>
<dbReference type="AlphaFoldDB" id="A0A0S4TJA2"/>
<keyword evidence="11" id="KW-1185">Reference proteome</keyword>
<keyword evidence="2" id="KW-0547">Nucleotide-binding</keyword>
<dbReference type="VEuPathDB" id="CryptoDB:GY17_00002370"/>